<proteinExistence type="inferred from homology"/>
<accession>A0A150LCF2</accession>
<keyword evidence="5 9" id="KW-1278">Translocase</keyword>
<dbReference type="InterPro" id="IPR005893">
    <property type="entry name" value="PotA-like"/>
</dbReference>
<evidence type="ECO:0000256" key="4">
    <source>
        <dbReference type="ARBA" id="ARBA00022840"/>
    </source>
</evidence>
<organism evidence="11 13">
    <name type="scientific">Heyndrickxia sporothermodurans</name>
    <dbReference type="NCBI Taxonomy" id="46224"/>
    <lineage>
        <taxon>Bacteria</taxon>
        <taxon>Bacillati</taxon>
        <taxon>Bacillota</taxon>
        <taxon>Bacilli</taxon>
        <taxon>Bacillales</taxon>
        <taxon>Bacillaceae</taxon>
        <taxon>Heyndrickxia</taxon>
    </lineage>
</organism>
<dbReference type="AlphaFoldDB" id="A0A150LCF2"/>
<dbReference type="PROSITE" id="PS00211">
    <property type="entry name" value="ABC_TRANSPORTER_1"/>
    <property type="match status" value="1"/>
</dbReference>
<evidence type="ECO:0000259" key="10">
    <source>
        <dbReference type="PROSITE" id="PS50893"/>
    </source>
</evidence>
<dbReference type="KEGG" id="hspo:JGZ69_10540"/>
<evidence type="ECO:0000313" key="14">
    <source>
        <dbReference type="Proteomes" id="UP000595512"/>
    </source>
</evidence>
<dbReference type="InterPro" id="IPR003439">
    <property type="entry name" value="ABC_transporter-like_ATP-bd"/>
</dbReference>
<keyword evidence="1 9" id="KW-0813">Transport</keyword>
<dbReference type="InterPro" id="IPR003593">
    <property type="entry name" value="AAA+_ATPase"/>
</dbReference>
<evidence type="ECO:0000256" key="6">
    <source>
        <dbReference type="ARBA" id="ARBA00023136"/>
    </source>
</evidence>
<evidence type="ECO:0000313" key="13">
    <source>
        <dbReference type="Proteomes" id="UP000075666"/>
    </source>
</evidence>
<dbReference type="Pfam" id="PF00005">
    <property type="entry name" value="ABC_tran"/>
    <property type="match status" value="1"/>
</dbReference>
<sequence length="355" mass="40227">MSYLSLQNIVKKFNQVEVVKRLSLDIQQGELISFLGPSGCGKTTTLNMIAGFLDVDEGRVMVDGSPVHLLPPNKREMGMVFQNYALFPHMTVFNNVAYGLELRKVPNNEIKTRVAEALEMVRLSGYEHRYPKELSGGQQQRVSLARALVVKPKVLLLDEPLSNLDAKLRQEMREEIVAIQKQVKITTIFVTHDQEEALAISDRIAVMNGGCIEQVDDPATIYNQPKTDFVSQFIGEVNQVQGKILETFEDNLCKINFYGNEQLVAVQTSGKKEMNFFIRPEKVKISQEEGGKGFQTRVERKLFLGSKTRYILNVKEKKLIADISNTELNPNHIEEGKNVHTYWEPEDLLPSKEVS</sequence>
<comment type="similarity">
    <text evidence="9">Belongs to the ABC transporter superfamily. Spermidine/putrescine importer (TC 3.A.1.11.1) family.</text>
</comment>
<dbReference type="PROSITE" id="PS50893">
    <property type="entry name" value="ABC_TRANSPORTER_2"/>
    <property type="match status" value="1"/>
</dbReference>
<dbReference type="GeneID" id="62497962"/>
<evidence type="ECO:0000256" key="3">
    <source>
        <dbReference type="ARBA" id="ARBA00022741"/>
    </source>
</evidence>
<dbReference type="GO" id="GO:0043190">
    <property type="term" value="C:ATP-binding cassette (ABC) transporter complex"/>
    <property type="evidence" value="ECO:0007669"/>
    <property type="project" value="InterPro"/>
</dbReference>
<reference evidence="12 14" key="2">
    <citation type="submission" date="2020-12" db="EMBL/GenBank/DDBJ databases">
        <title>Taxonomic evaluation of the Bacillus sporothermodurans group of bacteria based on whole genome sequences.</title>
        <authorList>
            <person name="Fiedler G."/>
            <person name="Herbstmann A.-D."/>
            <person name="Doll E."/>
            <person name="Wenning M."/>
            <person name="Brinks E."/>
            <person name="Kabisch J."/>
            <person name="Breitenwieser F."/>
            <person name="Lappann M."/>
            <person name="Boehnlein C."/>
            <person name="Franz C."/>
        </authorList>
    </citation>
    <scope>NUCLEOTIDE SEQUENCE [LARGE SCALE GENOMIC DNA]</scope>
    <source>
        <strain evidence="12 14">DSM 10599</strain>
    </source>
</reference>
<dbReference type="OrthoDB" id="9790614at2"/>
<comment type="catalytic activity">
    <reaction evidence="7">
        <text>a quaternary ammonium(out) + ATP + H2O = a quaternary ammonium(in) + ADP + phosphate + H(+)</text>
        <dbReference type="Rhea" id="RHEA:11036"/>
        <dbReference type="ChEBI" id="CHEBI:15377"/>
        <dbReference type="ChEBI" id="CHEBI:15378"/>
        <dbReference type="ChEBI" id="CHEBI:30616"/>
        <dbReference type="ChEBI" id="CHEBI:35267"/>
        <dbReference type="ChEBI" id="CHEBI:43474"/>
        <dbReference type="ChEBI" id="CHEBI:456216"/>
        <dbReference type="EC" id="7.6.2.9"/>
    </reaction>
</comment>
<name>A0A150LCF2_9BACI</name>
<dbReference type="SUPFAM" id="SSF50331">
    <property type="entry name" value="MOP-like"/>
    <property type="match status" value="1"/>
</dbReference>
<dbReference type="RefSeq" id="WP_066228196.1">
    <property type="nucleotide sequence ID" value="NZ_CP066701.1"/>
</dbReference>
<comment type="subunit">
    <text evidence="8">The complex is composed of two ATP-binding proteins (OpuCA), two transmembrane proteins (OpuCB and OpuCD) and a solute-binding protein (OpuCC).</text>
</comment>
<keyword evidence="4 9" id="KW-0067">ATP-binding</keyword>
<evidence type="ECO:0000313" key="12">
    <source>
        <dbReference type="EMBL" id="QQX27146.1"/>
    </source>
</evidence>
<comment type="catalytic activity">
    <reaction evidence="9">
        <text>ATP + H2O + polyamine-[polyamine-binding protein]Side 1 = ADP + phosphate + polyamineSide 2 + [polyamine-binding protein]Side 1.</text>
        <dbReference type="EC" id="7.6.2.11"/>
    </reaction>
</comment>
<protein>
    <recommendedName>
        <fullName evidence="9">Spermidine/putrescine import ATP-binding protein PotA</fullName>
        <ecNumber evidence="9">7.6.2.11</ecNumber>
    </recommendedName>
</protein>
<dbReference type="InterPro" id="IPR013611">
    <property type="entry name" value="Transp-assoc_OB_typ2"/>
</dbReference>
<dbReference type="NCBIfam" id="TIGR01187">
    <property type="entry name" value="potA"/>
    <property type="match status" value="1"/>
</dbReference>
<dbReference type="Pfam" id="PF08402">
    <property type="entry name" value="TOBE_2"/>
    <property type="match status" value="1"/>
</dbReference>
<dbReference type="STRING" id="46224.B4102_2431"/>
<reference evidence="11 13" key="1">
    <citation type="submission" date="2016-01" db="EMBL/GenBank/DDBJ databases">
        <title>Genome Sequences of Twelve Sporeforming Bacillus Species Isolated from Foods.</title>
        <authorList>
            <person name="Berendsen E.M."/>
            <person name="Wells-Bennik M.H."/>
            <person name="Krawcyk A.O."/>
            <person name="De Jong A."/>
            <person name="Holsappel S."/>
            <person name="Eijlander R.T."/>
            <person name="Kuipers O.P."/>
        </authorList>
    </citation>
    <scope>NUCLEOTIDE SEQUENCE [LARGE SCALE GENOMIC DNA]</scope>
    <source>
        <strain evidence="11 13">B4102</strain>
    </source>
</reference>
<dbReference type="InterPro" id="IPR008995">
    <property type="entry name" value="Mo/tungstate-bd_C_term_dom"/>
</dbReference>
<dbReference type="Gene3D" id="3.40.50.300">
    <property type="entry name" value="P-loop containing nucleotide triphosphate hydrolases"/>
    <property type="match status" value="1"/>
</dbReference>
<dbReference type="PATRIC" id="fig|46224.3.peg.1481"/>
<keyword evidence="6 9" id="KW-0472">Membrane</keyword>
<dbReference type="Proteomes" id="UP000595512">
    <property type="component" value="Chromosome"/>
</dbReference>
<dbReference type="EMBL" id="CP066701">
    <property type="protein sequence ID" value="QQX27146.1"/>
    <property type="molecule type" value="Genomic_DNA"/>
</dbReference>
<dbReference type="GO" id="GO:0015417">
    <property type="term" value="F:ABC-type polyamine transporter activity"/>
    <property type="evidence" value="ECO:0007669"/>
    <property type="project" value="UniProtKB-EC"/>
</dbReference>
<dbReference type="GO" id="GO:0016887">
    <property type="term" value="F:ATP hydrolysis activity"/>
    <property type="evidence" value="ECO:0007669"/>
    <property type="project" value="InterPro"/>
</dbReference>
<dbReference type="PANTHER" id="PTHR42781">
    <property type="entry name" value="SPERMIDINE/PUTRESCINE IMPORT ATP-BINDING PROTEIN POTA"/>
    <property type="match status" value="1"/>
</dbReference>
<evidence type="ECO:0000313" key="11">
    <source>
        <dbReference type="EMBL" id="KYD10018.1"/>
    </source>
</evidence>
<keyword evidence="3 9" id="KW-0547">Nucleotide-binding</keyword>
<dbReference type="InterPro" id="IPR017871">
    <property type="entry name" value="ABC_transporter-like_CS"/>
</dbReference>
<dbReference type="Proteomes" id="UP000075666">
    <property type="component" value="Unassembled WGS sequence"/>
</dbReference>
<keyword evidence="13" id="KW-1185">Reference proteome</keyword>
<comment type="subunit">
    <text evidence="9">The complex is composed of two ATP-binding proteins (PotA), two transmembrane proteins (PotB and PotC) and a solute-binding protein (PotD).</text>
</comment>
<evidence type="ECO:0000256" key="8">
    <source>
        <dbReference type="ARBA" id="ARBA00063934"/>
    </source>
</evidence>
<comment type="function">
    <text evidence="9">Part of the ABC transporter complex PotABCD involved in spermidine/putrescine import. Responsible for energy coupling to the transport system.</text>
</comment>
<feature type="domain" description="ABC transporter" evidence="10">
    <location>
        <begin position="4"/>
        <end position="234"/>
    </location>
</feature>
<dbReference type="SUPFAM" id="SSF52540">
    <property type="entry name" value="P-loop containing nucleoside triphosphate hydrolases"/>
    <property type="match status" value="1"/>
</dbReference>
<dbReference type="Gene3D" id="2.40.50.100">
    <property type="match status" value="1"/>
</dbReference>
<evidence type="ECO:0000256" key="5">
    <source>
        <dbReference type="ARBA" id="ARBA00022967"/>
    </source>
</evidence>
<gene>
    <name evidence="9" type="primary">potA</name>
    <name evidence="11" type="ORF">B4102_2431</name>
    <name evidence="12" type="ORF">JGZ69_10540</name>
</gene>
<dbReference type="PANTHER" id="PTHR42781:SF4">
    <property type="entry name" value="SPERMIDINE_PUTRESCINE IMPORT ATP-BINDING PROTEIN POTA"/>
    <property type="match status" value="1"/>
</dbReference>
<dbReference type="InterPro" id="IPR027417">
    <property type="entry name" value="P-loop_NTPase"/>
</dbReference>
<keyword evidence="2 9" id="KW-1003">Cell membrane</keyword>
<dbReference type="EMBL" id="LQYN01000019">
    <property type="protein sequence ID" value="KYD10018.1"/>
    <property type="molecule type" value="Genomic_DNA"/>
</dbReference>
<evidence type="ECO:0000256" key="1">
    <source>
        <dbReference type="ARBA" id="ARBA00022448"/>
    </source>
</evidence>
<evidence type="ECO:0000256" key="7">
    <source>
        <dbReference type="ARBA" id="ARBA00052482"/>
    </source>
</evidence>
<evidence type="ECO:0000256" key="2">
    <source>
        <dbReference type="ARBA" id="ARBA00022475"/>
    </source>
</evidence>
<dbReference type="GO" id="GO:0015418">
    <property type="term" value="F:ABC-type quaternary ammonium compound transporting activity"/>
    <property type="evidence" value="ECO:0007669"/>
    <property type="project" value="UniProtKB-EC"/>
</dbReference>
<dbReference type="InterPro" id="IPR050093">
    <property type="entry name" value="ABC_SmlMolc_Importer"/>
</dbReference>
<dbReference type="GO" id="GO:0005524">
    <property type="term" value="F:ATP binding"/>
    <property type="evidence" value="ECO:0007669"/>
    <property type="project" value="UniProtKB-KW"/>
</dbReference>
<dbReference type="EC" id="7.6.2.11" evidence="9"/>
<dbReference type="FunFam" id="3.40.50.300:FF:000425">
    <property type="entry name" value="Probable ABC transporter, ATP-binding subunit"/>
    <property type="match status" value="1"/>
</dbReference>
<dbReference type="SMART" id="SM00382">
    <property type="entry name" value="AAA"/>
    <property type="match status" value="1"/>
</dbReference>
<evidence type="ECO:0000256" key="9">
    <source>
        <dbReference type="RuleBase" id="RU364083"/>
    </source>
</evidence>